<feature type="compositionally biased region" description="Low complexity" evidence="7">
    <location>
        <begin position="166"/>
        <end position="175"/>
    </location>
</feature>
<evidence type="ECO:0000313" key="11">
    <source>
        <dbReference type="Proteomes" id="UP001345219"/>
    </source>
</evidence>
<keyword evidence="5" id="KW-0804">Transcription</keyword>
<sequence length="296" mass="33928">MDTCKMNCLQGDDQEEEMGVEELRRGPWTVEEDLTLINYIALHGEGRWNSLARSAGLKRTGKSCRLRWLNYLRPDVRRGNITLEEQLLILELHSRWGNRWSKIAQYLPGRTDNEIKNYWRTRVQKHAKQLNCDVNSKQFKDTLRHLWMPRLVERVQAASTPATVAPVTSTVNTSPGGSTVTDMTCGGSHNLRSTGASSSDSFRDQRVSSMATKPEDYNRYAPVNGNPDPECFYPTQVNGYRLDESIAGPSDGYYNNYGFVDFQPMDESNDYQYFDGGDTSDNFWNVEDVWFTNYNI</sequence>
<dbReference type="FunFam" id="1.10.10.60:FF:000107">
    <property type="entry name" value="MYB transcription factor"/>
    <property type="match status" value="1"/>
</dbReference>
<dbReference type="GO" id="GO:0043565">
    <property type="term" value="F:sequence-specific DNA binding"/>
    <property type="evidence" value="ECO:0007669"/>
    <property type="project" value="InterPro"/>
</dbReference>
<dbReference type="PROSITE" id="PS50090">
    <property type="entry name" value="MYB_LIKE"/>
    <property type="match status" value="2"/>
</dbReference>
<dbReference type="AlphaFoldDB" id="A0AAN7KTH8"/>
<feature type="domain" description="Myb-like" evidence="8">
    <location>
        <begin position="20"/>
        <end position="72"/>
    </location>
</feature>
<dbReference type="PANTHER" id="PTHR45675">
    <property type="entry name" value="MYB TRANSCRIPTION FACTOR-RELATED-RELATED"/>
    <property type="match status" value="1"/>
</dbReference>
<reference evidence="10 11" key="1">
    <citation type="journal article" date="2023" name="Hortic Res">
        <title>Pangenome of water caltrop reveals structural variations and asymmetric subgenome divergence after allopolyploidization.</title>
        <authorList>
            <person name="Zhang X."/>
            <person name="Chen Y."/>
            <person name="Wang L."/>
            <person name="Yuan Y."/>
            <person name="Fang M."/>
            <person name="Shi L."/>
            <person name="Lu R."/>
            <person name="Comes H.P."/>
            <person name="Ma Y."/>
            <person name="Chen Y."/>
            <person name="Huang G."/>
            <person name="Zhou Y."/>
            <person name="Zheng Z."/>
            <person name="Qiu Y."/>
        </authorList>
    </citation>
    <scope>NUCLEOTIDE SEQUENCE [LARGE SCALE GENOMIC DNA]</scope>
    <source>
        <tissue evidence="10">Roots</tissue>
    </source>
</reference>
<name>A0AAN7KTH8_9MYRT</name>
<protein>
    <submittedName>
        <fullName evidence="10">Uncharacterized protein</fullName>
    </submittedName>
</protein>
<dbReference type="InterPro" id="IPR001005">
    <property type="entry name" value="SANT/Myb"/>
</dbReference>
<evidence type="ECO:0000256" key="2">
    <source>
        <dbReference type="ARBA" id="ARBA00022737"/>
    </source>
</evidence>
<keyword evidence="11" id="KW-1185">Reference proteome</keyword>
<feature type="domain" description="HTH myb-type" evidence="9">
    <location>
        <begin position="77"/>
        <end position="127"/>
    </location>
</feature>
<keyword evidence="3" id="KW-0805">Transcription regulation</keyword>
<evidence type="ECO:0000259" key="9">
    <source>
        <dbReference type="PROSITE" id="PS51294"/>
    </source>
</evidence>
<feature type="domain" description="HTH myb-type" evidence="9">
    <location>
        <begin position="21"/>
        <end position="76"/>
    </location>
</feature>
<evidence type="ECO:0000256" key="7">
    <source>
        <dbReference type="SAM" id="MobiDB-lite"/>
    </source>
</evidence>
<dbReference type="GO" id="GO:0003700">
    <property type="term" value="F:DNA-binding transcription factor activity"/>
    <property type="evidence" value="ECO:0007669"/>
    <property type="project" value="InterPro"/>
</dbReference>
<dbReference type="Proteomes" id="UP001345219">
    <property type="component" value="Chromosome 22"/>
</dbReference>
<organism evidence="10 11">
    <name type="scientific">Trapa incisa</name>
    <dbReference type="NCBI Taxonomy" id="236973"/>
    <lineage>
        <taxon>Eukaryota</taxon>
        <taxon>Viridiplantae</taxon>
        <taxon>Streptophyta</taxon>
        <taxon>Embryophyta</taxon>
        <taxon>Tracheophyta</taxon>
        <taxon>Spermatophyta</taxon>
        <taxon>Magnoliopsida</taxon>
        <taxon>eudicotyledons</taxon>
        <taxon>Gunneridae</taxon>
        <taxon>Pentapetalae</taxon>
        <taxon>rosids</taxon>
        <taxon>malvids</taxon>
        <taxon>Myrtales</taxon>
        <taxon>Lythraceae</taxon>
        <taxon>Trapa</taxon>
    </lineage>
</organism>
<evidence type="ECO:0000313" key="10">
    <source>
        <dbReference type="EMBL" id="KAK4773142.1"/>
    </source>
</evidence>
<proteinExistence type="predicted"/>
<dbReference type="PROSITE" id="PS51294">
    <property type="entry name" value="HTH_MYB"/>
    <property type="match status" value="2"/>
</dbReference>
<evidence type="ECO:0000256" key="1">
    <source>
        <dbReference type="ARBA" id="ARBA00004123"/>
    </source>
</evidence>
<dbReference type="Pfam" id="PF00249">
    <property type="entry name" value="Myb_DNA-binding"/>
    <property type="match status" value="2"/>
</dbReference>
<evidence type="ECO:0000259" key="8">
    <source>
        <dbReference type="PROSITE" id="PS50090"/>
    </source>
</evidence>
<dbReference type="InterPro" id="IPR044676">
    <property type="entry name" value="EOBI/EOBII-like_plant"/>
</dbReference>
<keyword evidence="2" id="KW-0677">Repeat</keyword>
<comment type="subcellular location">
    <subcellularLocation>
        <location evidence="1">Nucleus</location>
    </subcellularLocation>
</comment>
<comment type="caution">
    <text evidence="10">The sequence shown here is derived from an EMBL/GenBank/DDBJ whole genome shotgun (WGS) entry which is preliminary data.</text>
</comment>
<dbReference type="Gene3D" id="1.10.10.60">
    <property type="entry name" value="Homeodomain-like"/>
    <property type="match status" value="2"/>
</dbReference>
<keyword evidence="6" id="KW-0539">Nucleus</keyword>
<dbReference type="SMART" id="SM00717">
    <property type="entry name" value="SANT"/>
    <property type="match status" value="2"/>
</dbReference>
<feature type="region of interest" description="Disordered" evidence="7">
    <location>
        <begin position="166"/>
        <end position="186"/>
    </location>
</feature>
<evidence type="ECO:0000256" key="3">
    <source>
        <dbReference type="ARBA" id="ARBA00023015"/>
    </source>
</evidence>
<evidence type="ECO:0000256" key="4">
    <source>
        <dbReference type="ARBA" id="ARBA00023125"/>
    </source>
</evidence>
<dbReference type="InterPro" id="IPR009057">
    <property type="entry name" value="Homeodomain-like_sf"/>
</dbReference>
<dbReference type="GO" id="GO:0005634">
    <property type="term" value="C:nucleus"/>
    <property type="evidence" value="ECO:0007669"/>
    <property type="project" value="UniProtKB-SubCell"/>
</dbReference>
<accession>A0AAN7KTH8</accession>
<evidence type="ECO:0000256" key="6">
    <source>
        <dbReference type="ARBA" id="ARBA00023242"/>
    </source>
</evidence>
<dbReference type="SUPFAM" id="SSF46689">
    <property type="entry name" value="Homeodomain-like"/>
    <property type="match status" value="1"/>
</dbReference>
<gene>
    <name evidence="10" type="ORF">SAY87_028161</name>
</gene>
<keyword evidence="4" id="KW-0238">DNA-binding</keyword>
<dbReference type="CDD" id="cd00167">
    <property type="entry name" value="SANT"/>
    <property type="match status" value="1"/>
</dbReference>
<dbReference type="InterPro" id="IPR017930">
    <property type="entry name" value="Myb_dom"/>
</dbReference>
<evidence type="ECO:0000256" key="5">
    <source>
        <dbReference type="ARBA" id="ARBA00023163"/>
    </source>
</evidence>
<dbReference type="FunFam" id="1.10.10.60:FF:000011">
    <property type="entry name" value="Myb transcription factor"/>
    <property type="match status" value="1"/>
</dbReference>
<feature type="domain" description="Myb-like" evidence="8">
    <location>
        <begin position="73"/>
        <end position="123"/>
    </location>
</feature>
<dbReference type="EMBL" id="JAXIOK010000004">
    <property type="protein sequence ID" value="KAK4773142.1"/>
    <property type="molecule type" value="Genomic_DNA"/>
</dbReference>
<dbReference type="PANTHER" id="PTHR45675:SF1">
    <property type="entry name" value="MYB TRANSCRIPTION FACTOR-RELATED"/>
    <property type="match status" value="1"/>
</dbReference>